<proteinExistence type="predicted"/>
<reference evidence="1" key="1">
    <citation type="submission" date="2021-02" db="EMBL/GenBank/DDBJ databases">
        <authorList>
            <person name="Nowell W R."/>
        </authorList>
    </citation>
    <scope>NUCLEOTIDE SEQUENCE</scope>
    <source>
        <strain evidence="1">Ploen Becks lab</strain>
    </source>
</reference>
<gene>
    <name evidence="1" type="ORF">OXX778_LOCUS22977</name>
</gene>
<evidence type="ECO:0000313" key="2">
    <source>
        <dbReference type="Proteomes" id="UP000663879"/>
    </source>
</evidence>
<organism evidence="1 2">
    <name type="scientific">Brachionus calyciflorus</name>
    <dbReference type="NCBI Taxonomy" id="104777"/>
    <lineage>
        <taxon>Eukaryota</taxon>
        <taxon>Metazoa</taxon>
        <taxon>Spiralia</taxon>
        <taxon>Gnathifera</taxon>
        <taxon>Rotifera</taxon>
        <taxon>Eurotatoria</taxon>
        <taxon>Monogononta</taxon>
        <taxon>Pseudotrocha</taxon>
        <taxon>Ploima</taxon>
        <taxon>Brachionidae</taxon>
        <taxon>Brachionus</taxon>
    </lineage>
</organism>
<comment type="caution">
    <text evidence="1">The sequence shown here is derived from an EMBL/GenBank/DDBJ whole genome shotgun (WGS) entry which is preliminary data.</text>
</comment>
<evidence type="ECO:0000313" key="1">
    <source>
        <dbReference type="EMBL" id="CAF1143011.1"/>
    </source>
</evidence>
<keyword evidence="2" id="KW-1185">Reference proteome</keyword>
<dbReference type="AlphaFoldDB" id="A0A814SBZ2"/>
<accession>A0A814SBZ2</accession>
<protein>
    <submittedName>
        <fullName evidence="1">Uncharacterized protein</fullName>
    </submittedName>
</protein>
<dbReference type="EMBL" id="CAJNOC010010779">
    <property type="protein sequence ID" value="CAF1143011.1"/>
    <property type="molecule type" value="Genomic_DNA"/>
</dbReference>
<name>A0A814SBZ2_9BILA</name>
<dbReference type="Proteomes" id="UP000663879">
    <property type="component" value="Unassembled WGS sequence"/>
</dbReference>
<sequence length="86" mass="9791">MESLFKTKQKRKNVETAQESNIDKVNIQSIIDLIDISNNNVKSRIANSETYKELISTDGVREPTREKERLVFLVAATVLDILNEPS</sequence>